<protein>
    <submittedName>
        <fullName evidence="1">Uncharacterized protein</fullName>
    </submittedName>
</protein>
<evidence type="ECO:0000313" key="1">
    <source>
        <dbReference type="EMBL" id="CBH17388.1"/>
    </source>
</evidence>
<proteinExistence type="predicted"/>
<dbReference type="Proteomes" id="UP000002316">
    <property type="component" value="Chromosome 11"/>
</dbReference>
<dbReference type="AlphaFoldDB" id="D0A6T7"/>
<dbReference type="KEGG" id="tbg:TbgDal_XI5060"/>
<accession>D0A6T7</accession>
<dbReference type="GeneID" id="23867504"/>
<dbReference type="RefSeq" id="XP_011779652.1">
    <property type="nucleotide sequence ID" value="XM_011781350.1"/>
</dbReference>
<dbReference type="EMBL" id="FN554974">
    <property type="protein sequence ID" value="CBH17388.1"/>
    <property type="molecule type" value="Genomic_DNA"/>
</dbReference>
<reference evidence="2" key="1">
    <citation type="journal article" date="2010" name="PLoS Negl. Trop. Dis.">
        <title>The genome sequence of Trypanosoma brucei gambiense, causative agent of chronic human african trypanosomiasis.</title>
        <authorList>
            <person name="Jackson A.P."/>
            <person name="Sanders M."/>
            <person name="Berry A."/>
            <person name="McQuillan J."/>
            <person name="Aslett M.A."/>
            <person name="Quail M.A."/>
            <person name="Chukualim B."/>
            <person name="Capewell P."/>
            <person name="MacLeod A."/>
            <person name="Melville S.E."/>
            <person name="Gibson W."/>
            <person name="Barry J.D."/>
            <person name="Berriman M."/>
            <person name="Hertz-Fowler C."/>
        </authorList>
    </citation>
    <scope>NUCLEOTIDE SEQUENCE [LARGE SCALE GENOMIC DNA]</scope>
    <source>
        <strain evidence="2">MHOM/CI/86/DAL972</strain>
    </source>
</reference>
<sequence length="103" mass="11570">MEETLPLHEGNSIYLLLNFPMRGVQPLCAVDVIRMMSLLALQKLILSFWPVADLVITVGCGLWRVNGYIFLVFVCGTAVGTVDRNVNFPLLLSFCFVAMEFTR</sequence>
<name>D0A6T7_TRYB9</name>
<evidence type="ECO:0000313" key="2">
    <source>
        <dbReference type="Proteomes" id="UP000002316"/>
    </source>
</evidence>
<organism evidence="1 2">
    <name type="scientific">Trypanosoma brucei gambiense (strain MHOM/CI/86/DAL972)</name>
    <dbReference type="NCBI Taxonomy" id="679716"/>
    <lineage>
        <taxon>Eukaryota</taxon>
        <taxon>Discoba</taxon>
        <taxon>Euglenozoa</taxon>
        <taxon>Kinetoplastea</taxon>
        <taxon>Metakinetoplastina</taxon>
        <taxon>Trypanosomatida</taxon>
        <taxon>Trypanosomatidae</taxon>
        <taxon>Trypanosoma</taxon>
    </lineage>
</organism>
<gene>
    <name evidence="1" type="ORF">TbgDal_XI5060</name>
</gene>